<dbReference type="GO" id="GO:0003677">
    <property type="term" value="F:DNA binding"/>
    <property type="evidence" value="ECO:0007669"/>
    <property type="project" value="UniProtKB-KW"/>
</dbReference>
<dbReference type="SMART" id="SM00530">
    <property type="entry name" value="HTH_XRE"/>
    <property type="match status" value="1"/>
</dbReference>
<proteinExistence type="predicted"/>
<sequence>MTTKEKIPYYLKFTLASLRTRKGWSQREAASKLGMGRDTLRSYEKDSSKLDYETIEKIEKVYNIPQDYIFFGEDTAFSVILEKDKT</sequence>
<dbReference type="PROSITE" id="PS50943">
    <property type="entry name" value="HTH_CROC1"/>
    <property type="match status" value="1"/>
</dbReference>
<dbReference type="AlphaFoldDB" id="A0A1H0YXE0"/>
<accession>A0A1H0YXE0</accession>
<dbReference type="CDD" id="cd00093">
    <property type="entry name" value="HTH_XRE"/>
    <property type="match status" value="1"/>
</dbReference>
<organism evidence="3 4">
    <name type="scientific">Carnobacterium viridans</name>
    <dbReference type="NCBI Taxonomy" id="174587"/>
    <lineage>
        <taxon>Bacteria</taxon>
        <taxon>Bacillati</taxon>
        <taxon>Bacillota</taxon>
        <taxon>Bacilli</taxon>
        <taxon>Lactobacillales</taxon>
        <taxon>Carnobacteriaceae</taxon>
        <taxon>Carnobacterium</taxon>
    </lineage>
</organism>
<dbReference type="Proteomes" id="UP000199481">
    <property type="component" value="Unassembled WGS sequence"/>
</dbReference>
<evidence type="ECO:0000313" key="3">
    <source>
        <dbReference type="EMBL" id="SDQ19591.1"/>
    </source>
</evidence>
<dbReference type="PANTHER" id="PTHR46558:SF11">
    <property type="entry name" value="HTH-TYPE TRANSCRIPTIONAL REGULATOR XRE"/>
    <property type="match status" value="1"/>
</dbReference>
<dbReference type="OrthoDB" id="1798756at2"/>
<evidence type="ECO:0000259" key="2">
    <source>
        <dbReference type="PROSITE" id="PS50943"/>
    </source>
</evidence>
<dbReference type="Pfam" id="PF01381">
    <property type="entry name" value="HTH_3"/>
    <property type="match status" value="1"/>
</dbReference>
<dbReference type="Gene3D" id="1.10.260.40">
    <property type="entry name" value="lambda repressor-like DNA-binding domains"/>
    <property type="match status" value="1"/>
</dbReference>
<keyword evidence="4" id="KW-1185">Reference proteome</keyword>
<dbReference type="EMBL" id="FNJW01000008">
    <property type="protein sequence ID" value="SDQ19591.1"/>
    <property type="molecule type" value="Genomic_DNA"/>
</dbReference>
<evidence type="ECO:0000313" key="4">
    <source>
        <dbReference type="Proteomes" id="UP000199481"/>
    </source>
</evidence>
<gene>
    <name evidence="3" type="ORF">SAMN04487752_1196</name>
</gene>
<keyword evidence="1 3" id="KW-0238">DNA-binding</keyword>
<dbReference type="InterPro" id="IPR010982">
    <property type="entry name" value="Lambda_DNA-bd_dom_sf"/>
</dbReference>
<dbReference type="PANTHER" id="PTHR46558">
    <property type="entry name" value="TRACRIPTIONAL REGULATORY PROTEIN-RELATED-RELATED"/>
    <property type="match status" value="1"/>
</dbReference>
<feature type="domain" description="HTH cro/C1-type" evidence="2">
    <location>
        <begin position="15"/>
        <end position="69"/>
    </location>
</feature>
<evidence type="ECO:0000256" key="1">
    <source>
        <dbReference type="ARBA" id="ARBA00023125"/>
    </source>
</evidence>
<dbReference type="SUPFAM" id="SSF47413">
    <property type="entry name" value="lambda repressor-like DNA-binding domains"/>
    <property type="match status" value="1"/>
</dbReference>
<dbReference type="InterPro" id="IPR001387">
    <property type="entry name" value="Cro/C1-type_HTH"/>
</dbReference>
<dbReference type="RefSeq" id="WP_089976116.1">
    <property type="nucleotide sequence ID" value="NZ_CP084916.1"/>
</dbReference>
<protein>
    <submittedName>
        <fullName evidence="3">DNA-binding transcriptional regulator, XRE-family HTH domain</fullName>
    </submittedName>
</protein>
<name>A0A1H0YXE0_9LACT</name>
<reference evidence="4" key="1">
    <citation type="submission" date="2016-10" db="EMBL/GenBank/DDBJ databases">
        <authorList>
            <person name="Varghese N."/>
            <person name="Submissions S."/>
        </authorList>
    </citation>
    <scope>NUCLEOTIDE SEQUENCE [LARGE SCALE GENOMIC DNA]</scope>
    <source>
        <strain evidence="4">MPL-11</strain>
    </source>
</reference>